<dbReference type="AlphaFoldDB" id="A0ABD3KXR8"/>
<evidence type="ECO:0000313" key="5">
    <source>
        <dbReference type="EMBL" id="KAL3744122.1"/>
    </source>
</evidence>
<protein>
    <recommendedName>
        <fullName evidence="4">Prolamin-like domain-containing protein</fullName>
    </recommendedName>
</protein>
<name>A0ABD3KXR8_EUCGL</name>
<keyword evidence="6" id="KW-1185">Reference proteome</keyword>
<dbReference type="InterPro" id="IPR008502">
    <property type="entry name" value="Prolamin-like"/>
</dbReference>
<keyword evidence="1" id="KW-0732">Signal</keyword>
<evidence type="ECO:0000256" key="1">
    <source>
        <dbReference type="ARBA" id="ARBA00022729"/>
    </source>
</evidence>
<dbReference type="InterPro" id="IPR040220">
    <property type="entry name" value="DD11"/>
</dbReference>
<dbReference type="Pfam" id="PF05617">
    <property type="entry name" value="Prolamin_like"/>
    <property type="match status" value="1"/>
</dbReference>
<evidence type="ECO:0000313" key="6">
    <source>
        <dbReference type="Proteomes" id="UP001634007"/>
    </source>
</evidence>
<evidence type="ECO:0000256" key="2">
    <source>
        <dbReference type="SAM" id="MobiDB-lite"/>
    </source>
</evidence>
<comment type="caution">
    <text evidence="5">The sequence shown here is derived from an EMBL/GenBank/DDBJ whole genome shotgun (WGS) entry which is preliminary data.</text>
</comment>
<keyword evidence="3" id="KW-0472">Membrane</keyword>
<proteinExistence type="predicted"/>
<evidence type="ECO:0000259" key="4">
    <source>
        <dbReference type="Pfam" id="PF05617"/>
    </source>
</evidence>
<dbReference type="EMBL" id="JBJKBG010000003">
    <property type="protein sequence ID" value="KAL3744122.1"/>
    <property type="molecule type" value="Genomic_DNA"/>
</dbReference>
<dbReference type="PANTHER" id="PTHR31207">
    <property type="entry name" value="ECA1 GAMETOGENESIS FAMILY PROTEIN (DUF784)-RELATED-RELATED"/>
    <property type="match status" value="1"/>
</dbReference>
<keyword evidence="3" id="KW-1133">Transmembrane helix</keyword>
<accession>A0ABD3KXR8</accession>
<feature type="region of interest" description="Disordered" evidence="2">
    <location>
        <begin position="1"/>
        <end position="21"/>
    </location>
</feature>
<feature type="domain" description="Prolamin-like" evidence="4">
    <location>
        <begin position="87"/>
        <end position="159"/>
    </location>
</feature>
<dbReference type="Proteomes" id="UP001634007">
    <property type="component" value="Unassembled WGS sequence"/>
</dbReference>
<organism evidence="5 6">
    <name type="scientific">Eucalyptus globulus</name>
    <name type="common">Tasmanian blue gum</name>
    <dbReference type="NCBI Taxonomy" id="34317"/>
    <lineage>
        <taxon>Eukaryota</taxon>
        <taxon>Viridiplantae</taxon>
        <taxon>Streptophyta</taxon>
        <taxon>Embryophyta</taxon>
        <taxon>Tracheophyta</taxon>
        <taxon>Spermatophyta</taxon>
        <taxon>Magnoliopsida</taxon>
        <taxon>eudicotyledons</taxon>
        <taxon>Gunneridae</taxon>
        <taxon>Pentapetalae</taxon>
        <taxon>rosids</taxon>
        <taxon>malvids</taxon>
        <taxon>Myrtales</taxon>
        <taxon>Myrtaceae</taxon>
        <taxon>Myrtoideae</taxon>
        <taxon>Eucalypteae</taxon>
        <taxon>Eucalyptus</taxon>
    </lineage>
</organism>
<reference evidence="5 6" key="1">
    <citation type="submission" date="2024-11" db="EMBL/GenBank/DDBJ databases">
        <title>Chromosome-level genome assembly of Eucalyptus globulus Labill. provides insights into its genome evolution.</title>
        <authorList>
            <person name="Li X."/>
        </authorList>
    </citation>
    <scope>NUCLEOTIDE SEQUENCE [LARGE SCALE GENOMIC DNA]</scope>
    <source>
        <strain evidence="5">CL2024</strain>
        <tissue evidence="5">Fresh tender leaves</tissue>
    </source>
</reference>
<dbReference type="PANTHER" id="PTHR31207:SF23">
    <property type="entry name" value="DOWNREGULATED IN DIF1 18-RELATED"/>
    <property type="match status" value="1"/>
</dbReference>
<feature type="transmembrane region" description="Helical" evidence="3">
    <location>
        <begin position="48"/>
        <end position="66"/>
    </location>
</feature>
<keyword evidence="3" id="KW-0812">Transmembrane</keyword>
<gene>
    <name evidence="5" type="ORF">ACJRO7_013388</name>
</gene>
<sequence length="169" mass="17987">MNAFSSSPPNPPPTSINGTGSHRSSLHLPLLFPPLPPPLSTMARSENFGFVAFLLIASGVALLSIARADYEDAPAPEPSGPDSYLAQCASKLTEKCGEDIFGNIFTKETELTPECCKKLVLAGIGCHEAMVNFIVSIPTFAKNASSTVPRSKQVWNQCVLLTEETLPPA</sequence>
<evidence type="ECO:0000256" key="3">
    <source>
        <dbReference type="SAM" id="Phobius"/>
    </source>
</evidence>